<dbReference type="Proteomes" id="UP000799777">
    <property type="component" value="Unassembled WGS sequence"/>
</dbReference>
<feature type="non-terminal residue" evidence="2">
    <location>
        <position position="1"/>
    </location>
</feature>
<dbReference type="EMBL" id="ML978291">
    <property type="protein sequence ID" value="KAF2024565.1"/>
    <property type="molecule type" value="Genomic_DNA"/>
</dbReference>
<accession>A0A9P4GZ02</accession>
<keyword evidence="1" id="KW-0812">Transmembrane</keyword>
<gene>
    <name evidence="2" type="ORF">EK21DRAFT_78421</name>
</gene>
<proteinExistence type="predicted"/>
<evidence type="ECO:0000313" key="3">
    <source>
        <dbReference type="Proteomes" id="UP000799777"/>
    </source>
</evidence>
<reference evidence="2" key="1">
    <citation type="journal article" date="2020" name="Stud. Mycol.">
        <title>101 Dothideomycetes genomes: a test case for predicting lifestyles and emergence of pathogens.</title>
        <authorList>
            <person name="Haridas S."/>
            <person name="Albert R."/>
            <person name="Binder M."/>
            <person name="Bloem J."/>
            <person name="Labutti K."/>
            <person name="Salamov A."/>
            <person name="Andreopoulos B."/>
            <person name="Baker S."/>
            <person name="Barry K."/>
            <person name="Bills G."/>
            <person name="Bluhm B."/>
            <person name="Cannon C."/>
            <person name="Castanera R."/>
            <person name="Culley D."/>
            <person name="Daum C."/>
            <person name="Ezra D."/>
            <person name="Gonzalez J."/>
            <person name="Henrissat B."/>
            <person name="Kuo A."/>
            <person name="Liang C."/>
            <person name="Lipzen A."/>
            <person name="Lutzoni F."/>
            <person name="Magnuson J."/>
            <person name="Mondo S."/>
            <person name="Nolan M."/>
            <person name="Ohm R."/>
            <person name="Pangilinan J."/>
            <person name="Park H.-J."/>
            <person name="Ramirez L."/>
            <person name="Alfaro M."/>
            <person name="Sun H."/>
            <person name="Tritt A."/>
            <person name="Yoshinaga Y."/>
            <person name="Zwiers L.-H."/>
            <person name="Turgeon B."/>
            <person name="Goodwin S."/>
            <person name="Spatafora J."/>
            <person name="Crous P."/>
            <person name="Grigoriev I."/>
        </authorList>
    </citation>
    <scope>NUCLEOTIDE SEQUENCE</scope>
    <source>
        <strain evidence="2">CBS 110217</strain>
    </source>
</reference>
<sequence length="98" mass="11043">TMSPHHFTKRDAGSMPDFDLPKPVIVLLIMIGALLLVCMGYAVHHAWGFGTDGNGIEPLSVSQMEYMAEVRVRNMEHLEREGQWARGMGKRRDGEVVY</sequence>
<evidence type="ECO:0000256" key="1">
    <source>
        <dbReference type="SAM" id="Phobius"/>
    </source>
</evidence>
<keyword evidence="1" id="KW-0472">Membrane</keyword>
<protein>
    <submittedName>
        <fullName evidence="2">Uncharacterized protein</fullName>
    </submittedName>
</protein>
<evidence type="ECO:0000313" key="2">
    <source>
        <dbReference type="EMBL" id="KAF2024565.1"/>
    </source>
</evidence>
<feature type="transmembrane region" description="Helical" evidence="1">
    <location>
        <begin position="24"/>
        <end position="43"/>
    </location>
</feature>
<organism evidence="2 3">
    <name type="scientific">Setomelanomma holmii</name>
    <dbReference type="NCBI Taxonomy" id="210430"/>
    <lineage>
        <taxon>Eukaryota</taxon>
        <taxon>Fungi</taxon>
        <taxon>Dikarya</taxon>
        <taxon>Ascomycota</taxon>
        <taxon>Pezizomycotina</taxon>
        <taxon>Dothideomycetes</taxon>
        <taxon>Pleosporomycetidae</taxon>
        <taxon>Pleosporales</taxon>
        <taxon>Pleosporineae</taxon>
        <taxon>Phaeosphaeriaceae</taxon>
        <taxon>Setomelanomma</taxon>
    </lineage>
</organism>
<comment type="caution">
    <text evidence="2">The sequence shown here is derived from an EMBL/GenBank/DDBJ whole genome shotgun (WGS) entry which is preliminary data.</text>
</comment>
<dbReference type="OrthoDB" id="4159814at2759"/>
<dbReference type="AlphaFoldDB" id="A0A9P4GZ02"/>
<keyword evidence="1" id="KW-1133">Transmembrane helix</keyword>
<name>A0A9P4GZ02_9PLEO</name>
<keyword evidence="3" id="KW-1185">Reference proteome</keyword>